<sequence length="103" mass="11805">MKTYQLDLRHAPSKNRLNALDDNRLPPLRLRLADDAVAIDWAKDEALQFVKRNRGANFAYVEAALTELLPIGAAGDDDYRRVGRWVHNREGLNWRPTPRKAKA</sequence>
<reference evidence="1" key="1">
    <citation type="submission" date="2021-04" db="EMBL/GenBank/DDBJ databases">
        <title>The complete genome sequence of Caulobacter sp. S6.</title>
        <authorList>
            <person name="Tang Y."/>
            <person name="Ouyang W."/>
            <person name="Liu Q."/>
            <person name="Huang B."/>
            <person name="Guo Z."/>
            <person name="Lei P."/>
        </authorList>
    </citation>
    <scope>NUCLEOTIDE SEQUENCE</scope>
    <source>
        <strain evidence="1">S6</strain>
    </source>
</reference>
<gene>
    <name evidence="1" type="ORF">KCG34_24060</name>
</gene>
<dbReference type="Proteomes" id="UP000676409">
    <property type="component" value="Chromosome"/>
</dbReference>
<name>A0A975FZM1_9CAUL</name>
<organism evidence="1 2">
    <name type="scientific">Phenylobacterium montanum</name>
    <dbReference type="NCBI Taxonomy" id="2823693"/>
    <lineage>
        <taxon>Bacteria</taxon>
        <taxon>Pseudomonadati</taxon>
        <taxon>Pseudomonadota</taxon>
        <taxon>Alphaproteobacteria</taxon>
        <taxon>Caulobacterales</taxon>
        <taxon>Caulobacteraceae</taxon>
        <taxon>Phenylobacterium</taxon>
    </lineage>
</organism>
<dbReference type="AlphaFoldDB" id="A0A975FZM1"/>
<keyword evidence="2" id="KW-1185">Reference proteome</keyword>
<proteinExistence type="predicted"/>
<evidence type="ECO:0000313" key="1">
    <source>
        <dbReference type="EMBL" id="QUD88069.1"/>
    </source>
</evidence>
<evidence type="ECO:0000313" key="2">
    <source>
        <dbReference type="Proteomes" id="UP000676409"/>
    </source>
</evidence>
<dbReference type="EMBL" id="CP073078">
    <property type="protein sequence ID" value="QUD88069.1"/>
    <property type="molecule type" value="Genomic_DNA"/>
</dbReference>
<accession>A0A975FZM1</accession>
<protein>
    <submittedName>
        <fullName evidence="1">Uncharacterized protein</fullName>
    </submittedName>
</protein>
<dbReference type="RefSeq" id="WP_211938120.1">
    <property type="nucleotide sequence ID" value="NZ_CP073078.1"/>
</dbReference>
<dbReference type="KEGG" id="caul:KCG34_24060"/>